<name>A0A9X3TA09_9ACTN</name>
<dbReference type="RefSeq" id="WP_270123628.1">
    <property type="nucleotide sequence ID" value="NZ_BAAAOM010000002.1"/>
</dbReference>
<reference evidence="1" key="1">
    <citation type="submission" date="2022-12" db="EMBL/GenBank/DDBJ databases">
        <title>Gycomyces niveus sp.nov., a novel actinomycete isolated from soil in Shouguang.</title>
        <authorList>
            <person name="Yang X."/>
        </authorList>
    </citation>
    <scope>NUCLEOTIDE SEQUENCE</scope>
    <source>
        <strain evidence="1">DSM 44724</strain>
    </source>
</reference>
<dbReference type="EMBL" id="JAPZVQ010000013">
    <property type="protein sequence ID" value="MDA1387133.1"/>
    <property type="molecule type" value="Genomic_DNA"/>
</dbReference>
<dbReference type="AlphaFoldDB" id="A0A9X3TA09"/>
<dbReference type="Gene3D" id="2.30.320.10">
    <property type="entry name" value="YwqG-like"/>
    <property type="match status" value="1"/>
</dbReference>
<evidence type="ECO:0000313" key="1">
    <source>
        <dbReference type="EMBL" id="MDA1387133.1"/>
    </source>
</evidence>
<evidence type="ECO:0000313" key="4">
    <source>
        <dbReference type="Proteomes" id="UP001183604"/>
    </source>
</evidence>
<organism evidence="1 3">
    <name type="scientific">Glycomyces lechevalierae</name>
    <dbReference type="NCBI Taxonomy" id="256034"/>
    <lineage>
        <taxon>Bacteria</taxon>
        <taxon>Bacillati</taxon>
        <taxon>Actinomycetota</taxon>
        <taxon>Actinomycetes</taxon>
        <taxon>Glycomycetales</taxon>
        <taxon>Glycomycetaceae</taxon>
        <taxon>Glycomyces</taxon>
    </lineage>
</organism>
<evidence type="ECO:0000313" key="2">
    <source>
        <dbReference type="EMBL" id="MDR7336726.1"/>
    </source>
</evidence>
<dbReference type="EMBL" id="JAVDYD010000001">
    <property type="protein sequence ID" value="MDR7336726.1"/>
    <property type="molecule type" value="Genomic_DNA"/>
</dbReference>
<gene>
    <name evidence="2" type="ORF">J2S69_000445</name>
    <name evidence="1" type="ORF">O2L01_19210</name>
</gene>
<accession>A0A9X3TA09</accession>
<dbReference type="Proteomes" id="UP001145799">
    <property type="component" value="Unassembled WGS sequence"/>
</dbReference>
<proteinExistence type="predicted"/>
<dbReference type="Proteomes" id="UP001183604">
    <property type="component" value="Unassembled WGS sequence"/>
</dbReference>
<evidence type="ECO:0000313" key="3">
    <source>
        <dbReference type="Proteomes" id="UP001145799"/>
    </source>
</evidence>
<reference evidence="2 4" key="2">
    <citation type="submission" date="2023-07" db="EMBL/GenBank/DDBJ databases">
        <title>Sequencing the genomes of 1000 actinobacteria strains.</title>
        <authorList>
            <person name="Klenk H.-P."/>
        </authorList>
    </citation>
    <scope>NUCLEOTIDE SEQUENCE [LARGE SCALE GENOMIC DNA]</scope>
    <source>
        <strain evidence="2 4">DSM 44724</strain>
    </source>
</reference>
<protein>
    <recommendedName>
        <fullName evidence="5">DUF1963 domain-containing protein</fullName>
    </recommendedName>
</protein>
<comment type="caution">
    <text evidence="1">The sequence shown here is derived from an EMBL/GenBank/DDBJ whole genome shotgun (WGS) entry which is preliminary data.</text>
</comment>
<keyword evidence="4" id="KW-1185">Reference proteome</keyword>
<sequence>MALTTPPRPYDLLKDFPELASYAKPAVRLHPWPGNPTVEESSIGGPLLWPADEEWPMCGFEHAEFTVDPVDGTRVDEDPVPLIPVAQLFYRDVPGLPFADRFDLLQILWCPRDHVNTRNQPSYCPAFQVRWGRADTTDSVLAHPPQPDFAVDNYVPTACVVQPETVTEYPDIRTLPESLEQALSAWHRPEDEEEDDEWSTAYSFDTAHAPGWKVLGYGMYWGIFDPAPVMCDCGAEQLPLFTADTGENNGGRQSWQPLEEAGTQETYEGPVSVSIGRGYALQLFYCPESETHPCRAVMA</sequence>
<evidence type="ECO:0008006" key="5">
    <source>
        <dbReference type="Google" id="ProtNLM"/>
    </source>
</evidence>